<reference evidence="3" key="1">
    <citation type="submission" date="2022-11" db="UniProtKB">
        <authorList>
            <consortium name="WormBaseParasite"/>
        </authorList>
    </citation>
    <scope>IDENTIFICATION</scope>
</reference>
<dbReference type="PROSITE" id="PS50011">
    <property type="entry name" value="PROTEIN_KINASE_DOM"/>
    <property type="match status" value="1"/>
</dbReference>
<dbReference type="InterPro" id="IPR011009">
    <property type="entry name" value="Kinase-like_dom_sf"/>
</dbReference>
<evidence type="ECO:0000313" key="2">
    <source>
        <dbReference type="Proteomes" id="UP000887569"/>
    </source>
</evidence>
<dbReference type="SUPFAM" id="SSF56112">
    <property type="entry name" value="Protein kinase-like (PK-like)"/>
    <property type="match status" value="1"/>
</dbReference>
<accession>A0A914ZYA2</accession>
<evidence type="ECO:0000313" key="3">
    <source>
        <dbReference type="WBParaSite" id="PgB37_g004_t01"/>
    </source>
</evidence>
<sequence>SLTIRCEPKSQLCSTRTSEMLTKAALPSIGQNVELKGNLYSIDSELYDGPFSKVYTVSESGAQFAMKIERTVGPTRPVLKLDALVLKQLNAERAAVGFPRLIAAGRTSLYKYVIMELVGPDLQRLRRALPAKKFSLPTALRVGGQTLDRIQSLHDCGWLCRDIKANNFCIGRDDTAVIFMLDFGFARRYMREDGVIIGKRTAAGLMGTIFYAPLAAHAFSDQCRRDDLESWFYMLIEITTGSLPWQRCDPKTQYMLIGEWKRFAREAGRYLLLEGCPYEYDSILKTIDETGYYARPDYSGIATYLKQATIRLNIDPASPFDWQVNERIIRKSEFIGEKGESNVASERLNCHQERGEAVGSYAIHEGGECAIESDNIPM</sequence>
<keyword evidence="2" id="KW-1185">Reference proteome</keyword>
<dbReference type="SMART" id="SM00220">
    <property type="entry name" value="S_TKc"/>
    <property type="match status" value="1"/>
</dbReference>
<dbReference type="GO" id="GO:0004672">
    <property type="term" value="F:protein kinase activity"/>
    <property type="evidence" value="ECO:0007669"/>
    <property type="project" value="InterPro"/>
</dbReference>
<feature type="domain" description="Protein kinase" evidence="1">
    <location>
        <begin position="40"/>
        <end position="310"/>
    </location>
</feature>
<evidence type="ECO:0000259" key="1">
    <source>
        <dbReference type="PROSITE" id="PS50011"/>
    </source>
</evidence>
<dbReference type="Pfam" id="PF00069">
    <property type="entry name" value="Pkinase"/>
    <property type="match status" value="1"/>
</dbReference>
<dbReference type="Gene3D" id="1.10.510.10">
    <property type="entry name" value="Transferase(Phosphotransferase) domain 1"/>
    <property type="match status" value="1"/>
</dbReference>
<dbReference type="InterPro" id="IPR050235">
    <property type="entry name" value="CK1_Ser-Thr_kinase"/>
</dbReference>
<dbReference type="InterPro" id="IPR000719">
    <property type="entry name" value="Prot_kinase_dom"/>
</dbReference>
<dbReference type="Proteomes" id="UP000887569">
    <property type="component" value="Unplaced"/>
</dbReference>
<dbReference type="PANTHER" id="PTHR11909">
    <property type="entry name" value="CASEIN KINASE-RELATED"/>
    <property type="match status" value="1"/>
</dbReference>
<dbReference type="GO" id="GO:0005524">
    <property type="term" value="F:ATP binding"/>
    <property type="evidence" value="ECO:0007669"/>
    <property type="project" value="InterPro"/>
</dbReference>
<dbReference type="WBParaSite" id="PgB37_g004_t01">
    <property type="protein sequence ID" value="PgB37_g004_t01"/>
    <property type="gene ID" value="PgB37_g004"/>
</dbReference>
<proteinExistence type="predicted"/>
<dbReference type="AlphaFoldDB" id="A0A914ZYA2"/>
<organism evidence="2 3">
    <name type="scientific">Parascaris univalens</name>
    <name type="common">Nematode worm</name>
    <dbReference type="NCBI Taxonomy" id="6257"/>
    <lineage>
        <taxon>Eukaryota</taxon>
        <taxon>Metazoa</taxon>
        <taxon>Ecdysozoa</taxon>
        <taxon>Nematoda</taxon>
        <taxon>Chromadorea</taxon>
        <taxon>Rhabditida</taxon>
        <taxon>Spirurina</taxon>
        <taxon>Ascaridomorpha</taxon>
        <taxon>Ascaridoidea</taxon>
        <taxon>Ascarididae</taxon>
        <taxon>Parascaris</taxon>
    </lineage>
</organism>
<name>A0A914ZYA2_PARUN</name>
<protein>
    <submittedName>
        <fullName evidence="3">Protein kinase domain-containing protein</fullName>
    </submittedName>
</protein>